<dbReference type="Pfam" id="PF13370">
    <property type="entry name" value="Fer4_13"/>
    <property type="match status" value="1"/>
</dbReference>
<dbReference type="PRINTS" id="PR00352">
    <property type="entry name" value="3FE4SFRDOXIN"/>
</dbReference>
<comment type="cofactor">
    <cofactor evidence="1">
        <name>[3Fe-4S] cluster</name>
        <dbReference type="ChEBI" id="CHEBI:21137"/>
    </cofactor>
</comment>
<evidence type="ECO:0000256" key="3">
    <source>
        <dbReference type="ARBA" id="ARBA00022723"/>
    </source>
</evidence>
<dbReference type="GO" id="GO:0005506">
    <property type="term" value="F:iron ion binding"/>
    <property type="evidence" value="ECO:0007669"/>
    <property type="project" value="UniProtKB-UniRule"/>
</dbReference>
<keyword evidence="2 8" id="KW-0813">Transport</keyword>
<evidence type="ECO:0000256" key="2">
    <source>
        <dbReference type="ARBA" id="ARBA00022448"/>
    </source>
</evidence>
<name>A0A317CWB5_9ACTN</name>
<evidence type="ECO:0000256" key="4">
    <source>
        <dbReference type="ARBA" id="ARBA00022982"/>
    </source>
</evidence>
<dbReference type="InterPro" id="IPR001080">
    <property type="entry name" value="3Fe4S_ferredoxin"/>
</dbReference>
<comment type="function">
    <text evidence="8">Ferredoxins are iron-sulfur proteins that transfer electrons in a wide variety of metabolic reactions.</text>
</comment>
<dbReference type="InterPro" id="IPR017896">
    <property type="entry name" value="4Fe4S_Fe-S-bd"/>
</dbReference>
<dbReference type="GO" id="GO:0051538">
    <property type="term" value="F:3 iron, 4 sulfur cluster binding"/>
    <property type="evidence" value="ECO:0007669"/>
    <property type="project" value="UniProtKB-KW"/>
</dbReference>
<comment type="caution">
    <text evidence="10">The sequence shown here is derived from an EMBL/GenBank/DDBJ whole genome shotgun (WGS) entry which is preliminary data.</text>
</comment>
<keyword evidence="3 8" id="KW-0479">Metal-binding</keyword>
<evidence type="ECO:0000313" key="11">
    <source>
        <dbReference type="Proteomes" id="UP000246050"/>
    </source>
</evidence>
<dbReference type="AlphaFoldDB" id="A0A317CWB5"/>
<dbReference type="Gene3D" id="3.30.70.20">
    <property type="match status" value="1"/>
</dbReference>
<evidence type="ECO:0000256" key="5">
    <source>
        <dbReference type="ARBA" id="ARBA00023004"/>
    </source>
</evidence>
<keyword evidence="5 8" id="KW-0408">Iron</keyword>
<sequence length="65" mass="7056">MRLRVRVDRDRCCGSGNCVLTAPEVFDQDDADGLVLLRFTAPPPEVGERVRRAADLCPAGAISLD</sequence>
<dbReference type="GO" id="GO:0009055">
    <property type="term" value="F:electron transfer activity"/>
    <property type="evidence" value="ECO:0007669"/>
    <property type="project" value="UniProtKB-UniRule"/>
</dbReference>
<dbReference type="PROSITE" id="PS51379">
    <property type="entry name" value="4FE4S_FER_2"/>
    <property type="match status" value="1"/>
</dbReference>
<keyword evidence="6 8" id="KW-0411">Iron-sulfur</keyword>
<dbReference type="EMBL" id="QGKS01000504">
    <property type="protein sequence ID" value="PWR06687.1"/>
    <property type="molecule type" value="Genomic_DNA"/>
</dbReference>
<organism evidence="10 11">
    <name type="scientific">Micromonospora sicca</name>
    <dbReference type="NCBI Taxonomy" id="2202420"/>
    <lineage>
        <taxon>Bacteria</taxon>
        <taxon>Bacillati</taxon>
        <taxon>Actinomycetota</taxon>
        <taxon>Actinomycetes</taxon>
        <taxon>Micromonosporales</taxon>
        <taxon>Micromonosporaceae</taxon>
        <taxon>Micromonospora</taxon>
    </lineage>
</organism>
<evidence type="ECO:0000256" key="1">
    <source>
        <dbReference type="ARBA" id="ARBA00001927"/>
    </source>
</evidence>
<accession>A0A317CWB5</accession>
<dbReference type="SUPFAM" id="SSF54862">
    <property type="entry name" value="4Fe-4S ferredoxins"/>
    <property type="match status" value="1"/>
</dbReference>
<dbReference type="InterPro" id="IPR051269">
    <property type="entry name" value="Fe-S_cluster_ET"/>
</dbReference>
<evidence type="ECO:0000256" key="7">
    <source>
        <dbReference type="ARBA" id="ARBA00023291"/>
    </source>
</evidence>
<evidence type="ECO:0000259" key="9">
    <source>
        <dbReference type="PROSITE" id="PS51379"/>
    </source>
</evidence>
<dbReference type="OrthoDB" id="9803319at2"/>
<evidence type="ECO:0000256" key="6">
    <source>
        <dbReference type="ARBA" id="ARBA00023014"/>
    </source>
</evidence>
<gene>
    <name evidence="10" type="ORF">DKT69_36510</name>
</gene>
<feature type="domain" description="4Fe-4S ferredoxin-type" evidence="9">
    <location>
        <begin position="3"/>
        <end position="31"/>
    </location>
</feature>
<dbReference type="PANTHER" id="PTHR36923">
    <property type="entry name" value="FERREDOXIN"/>
    <property type="match status" value="1"/>
</dbReference>
<evidence type="ECO:0000313" key="10">
    <source>
        <dbReference type="EMBL" id="PWR06687.1"/>
    </source>
</evidence>
<proteinExistence type="predicted"/>
<keyword evidence="7" id="KW-0003">3Fe-4S</keyword>
<reference evidence="10 11" key="1">
    <citation type="submission" date="2018-05" db="EMBL/GenBank/DDBJ databases">
        <title>Micromonosporas from Atacama Desert.</title>
        <authorList>
            <person name="Carro L."/>
            <person name="Golinska P."/>
            <person name="Klenk H.-P."/>
            <person name="Goodfellow M."/>
        </authorList>
    </citation>
    <scope>NUCLEOTIDE SEQUENCE [LARGE SCALE GENOMIC DNA]</scope>
    <source>
        <strain evidence="10 11">4G51</strain>
    </source>
</reference>
<dbReference type="PANTHER" id="PTHR36923:SF3">
    <property type="entry name" value="FERREDOXIN"/>
    <property type="match status" value="1"/>
</dbReference>
<evidence type="ECO:0000256" key="8">
    <source>
        <dbReference type="RuleBase" id="RU368020"/>
    </source>
</evidence>
<keyword evidence="4 8" id="KW-0249">Electron transport</keyword>
<protein>
    <recommendedName>
        <fullName evidence="8">Ferredoxin</fullName>
    </recommendedName>
</protein>
<dbReference type="Proteomes" id="UP000246050">
    <property type="component" value="Unassembled WGS sequence"/>
</dbReference>